<dbReference type="PANTHER" id="PTHR42865">
    <property type="entry name" value="PROTON/GLUTAMATE-ASPARTATE SYMPORTER"/>
    <property type="match status" value="1"/>
</dbReference>
<dbReference type="PRINTS" id="PR00173">
    <property type="entry name" value="EDTRNSPORT"/>
</dbReference>
<evidence type="ECO:0000256" key="5">
    <source>
        <dbReference type="ARBA" id="ARBA00022847"/>
    </source>
</evidence>
<feature type="transmembrane region" description="Helical" evidence="8">
    <location>
        <begin position="46"/>
        <end position="64"/>
    </location>
</feature>
<feature type="transmembrane region" description="Helical" evidence="8">
    <location>
        <begin position="76"/>
        <end position="98"/>
    </location>
</feature>
<name>A0A6L3VGQ2_9BACI</name>
<keyword evidence="6 8" id="KW-1133">Transmembrane helix</keyword>
<dbReference type="PANTHER" id="PTHR42865:SF1">
    <property type="entry name" value="AEROBIC C4-DICARBOXYLATE TRANSPORT PROTEIN"/>
    <property type="match status" value="1"/>
</dbReference>
<comment type="subcellular location">
    <subcellularLocation>
        <location evidence="1">Cell membrane</location>
        <topology evidence="1">Multi-pass membrane protein</topology>
    </subcellularLocation>
</comment>
<dbReference type="AlphaFoldDB" id="A0A6L3VGQ2"/>
<dbReference type="OrthoDB" id="7778689at2"/>
<comment type="caution">
    <text evidence="9">The sequence shown here is derived from an EMBL/GenBank/DDBJ whole genome shotgun (WGS) entry which is preliminary data.</text>
</comment>
<dbReference type="Proteomes" id="UP000481030">
    <property type="component" value="Unassembled WGS sequence"/>
</dbReference>
<dbReference type="GO" id="GO:0015141">
    <property type="term" value="F:succinate transmembrane transporter activity"/>
    <property type="evidence" value="ECO:0007669"/>
    <property type="project" value="TreeGrafter"/>
</dbReference>
<evidence type="ECO:0000313" key="9">
    <source>
        <dbReference type="EMBL" id="KAB2338405.1"/>
    </source>
</evidence>
<keyword evidence="4 8" id="KW-0812">Transmembrane</keyword>
<keyword evidence="3" id="KW-1003">Cell membrane</keyword>
<dbReference type="InterPro" id="IPR036458">
    <property type="entry name" value="Na:dicarbo_symporter_sf"/>
</dbReference>
<keyword evidence="7 8" id="KW-0472">Membrane</keyword>
<accession>A0A6L3VGQ2</accession>
<dbReference type="GO" id="GO:0015366">
    <property type="term" value="F:malate:proton symporter activity"/>
    <property type="evidence" value="ECO:0007669"/>
    <property type="project" value="TreeGrafter"/>
</dbReference>
<dbReference type="Pfam" id="PF00375">
    <property type="entry name" value="SDF"/>
    <property type="match status" value="1"/>
</dbReference>
<evidence type="ECO:0000256" key="3">
    <source>
        <dbReference type="ARBA" id="ARBA00022475"/>
    </source>
</evidence>
<dbReference type="GO" id="GO:0070778">
    <property type="term" value="P:L-aspartate transmembrane transport"/>
    <property type="evidence" value="ECO:0007669"/>
    <property type="project" value="TreeGrafter"/>
</dbReference>
<dbReference type="EMBL" id="WBOS01000001">
    <property type="protein sequence ID" value="KAB2338405.1"/>
    <property type="molecule type" value="Genomic_DNA"/>
</dbReference>
<dbReference type="InterPro" id="IPR001991">
    <property type="entry name" value="Na-dicarboxylate_symporter"/>
</dbReference>
<evidence type="ECO:0000256" key="4">
    <source>
        <dbReference type="ARBA" id="ARBA00022692"/>
    </source>
</evidence>
<sequence length="421" mass="44775">MKNIFKNLTVQVVFAIFTGILIGYLFPDFGVQLKILVDIFIKMIKMVIGPIIFLTIVLGFASMGDMKKIGKIGTKSLIYFEVVTTFALVIGLVVMLIVRPGDGLDTSGASKGAADVAKIAEQAAGTSLTFKDFILSIVPDSAIGAFTSGSMLPILFFALLFAVALSSLGDTGKPLIVFFEKINDVFFKIVSMIMRVSPLAAGGAMAYTIGNFGIESLFSLGKMLGAVYATMFVFVVVVLGAICKFYGFSIFNLIKHIKEEIILVLGTSSSESALPSLIDKMQKYGCSKSITGFVVPTGYAFNPDGQCIYYTMACLFIAQAYGIDLSWTQIAIVLGVLMLTSKGSAGVTGSAIITLAATLTSLPGSPIPVEGIALLLGVDRFMSEARAITNLIGNAVATVVLAKSENQFNHLKEYSAEDNVS</sequence>
<dbReference type="PROSITE" id="PS00714">
    <property type="entry name" value="NA_DICARBOXYL_SYMP_2"/>
    <property type="match status" value="1"/>
</dbReference>
<proteinExistence type="predicted"/>
<evidence type="ECO:0000256" key="7">
    <source>
        <dbReference type="ARBA" id="ARBA00023136"/>
    </source>
</evidence>
<protein>
    <submittedName>
        <fullName evidence="9">C4-dicarboxylate transporter DctA</fullName>
    </submittedName>
</protein>
<dbReference type="NCBIfam" id="NF002461">
    <property type="entry name" value="PRK01663.1"/>
    <property type="match status" value="1"/>
</dbReference>
<feature type="transmembrane region" description="Helical" evidence="8">
    <location>
        <begin position="7"/>
        <end position="26"/>
    </location>
</feature>
<dbReference type="SUPFAM" id="SSF118215">
    <property type="entry name" value="Proton glutamate symport protein"/>
    <property type="match status" value="1"/>
</dbReference>
<organism evidence="9 10">
    <name type="scientific">Cytobacillus depressus</name>
    <dbReference type="NCBI Taxonomy" id="1602942"/>
    <lineage>
        <taxon>Bacteria</taxon>
        <taxon>Bacillati</taxon>
        <taxon>Bacillota</taxon>
        <taxon>Bacilli</taxon>
        <taxon>Bacillales</taxon>
        <taxon>Bacillaceae</taxon>
        <taxon>Cytobacillus</taxon>
    </lineage>
</organism>
<dbReference type="GO" id="GO:0005886">
    <property type="term" value="C:plasma membrane"/>
    <property type="evidence" value="ECO:0007669"/>
    <property type="project" value="UniProtKB-SubCell"/>
</dbReference>
<reference evidence="9 10" key="1">
    <citation type="journal article" date="2016" name="Antonie Van Leeuwenhoek">
        <title>Bacillus depressus sp. nov., isolated from soil of a sunflower field.</title>
        <authorList>
            <person name="Wei X."/>
            <person name="Xin D."/>
            <person name="Xin Y."/>
            <person name="Zhang H."/>
            <person name="Wang T."/>
            <person name="Zhang J."/>
        </authorList>
    </citation>
    <scope>NUCLEOTIDE SEQUENCE [LARGE SCALE GENOMIC DNA]</scope>
    <source>
        <strain evidence="9 10">BZ1</strain>
    </source>
</reference>
<keyword evidence="10" id="KW-1185">Reference proteome</keyword>
<dbReference type="Gene3D" id="1.10.3860.10">
    <property type="entry name" value="Sodium:dicarboxylate symporter"/>
    <property type="match status" value="1"/>
</dbReference>
<evidence type="ECO:0000313" key="10">
    <source>
        <dbReference type="Proteomes" id="UP000481030"/>
    </source>
</evidence>
<evidence type="ECO:0000256" key="6">
    <source>
        <dbReference type="ARBA" id="ARBA00022989"/>
    </source>
</evidence>
<feature type="transmembrane region" description="Helical" evidence="8">
    <location>
        <begin position="142"/>
        <end position="165"/>
    </location>
</feature>
<keyword evidence="5" id="KW-0769">Symport</keyword>
<dbReference type="FunFam" id="1.10.3860.10:FF:000001">
    <property type="entry name" value="C4-dicarboxylate transport protein"/>
    <property type="match status" value="1"/>
</dbReference>
<feature type="transmembrane region" description="Helical" evidence="8">
    <location>
        <begin position="227"/>
        <end position="248"/>
    </location>
</feature>
<dbReference type="InterPro" id="IPR018107">
    <property type="entry name" value="Na-dicarboxylate_symporter_CS"/>
</dbReference>
<evidence type="ECO:0000256" key="8">
    <source>
        <dbReference type="SAM" id="Phobius"/>
    </source>
</evidence>
<feature type="transmembrane region" description="Helical" evidence="8">
    <location>
        <begin position="185"/>
        <end position="207"/>
    </location>
</feature>
<evidence type="ECO:0000256" key="1">
    <source>
        <dbReference type="ARBA" id="ARBA00004651"/>
    </source>
</evidence>
<dbReference type="GO" id="GO:0015138">
    <property type="term" value="F:fumarate transmembrane transporter activity"/>
    <property type="evidence" value="ECO:0007669"/>
    <property type="project" value="TreeGrafter"/>
</dbReference>
<keyword evidence="2" id="KW-0813">Transport</keyword>
<dbReference type="RefSeq" id="WP_151533146.1">
    <property type="nucleotide sequence ID" value="NZ_WBOS01000001.1"/>
</dbReference>
<evidence type="ECO:0000256" key="2">
    <source>
        <dbReference type="ARBA" id="ARBA00022448"/>
    </source>
</evidence>
<gene>
    <name evidence="9" type="primary">dctA</name>
    <name evidence="9" type="ORF">F7731_02255</name>
</gene>